<evidence type="ECO:0000313" key="12">
    <source>
        <dbReference type="EMBL" id="MDT0417134.1"/>
    </source>
</evidence>
<dbReference type="InterPro" id="IPR000682">
    <property type="entry name" value="PCMT"/>
</dbReference>
<dbReference type="GO" id="GO:0032259">
    <property type="term" value="P:methylation"/>
    <property type="evidence" value="ECO:0007669"/>
    <property type="project" value="UniProtKB-KW"/>
</dbReference>
<comment type="caution">
    <text evidence="12">The sequence shown here is derived from an EMBL/GenBank/DDBJ whole genome shotgun (WGS) entry which is preliminary data.</text>
</comment>
<keyword evidence="8" id="KW-0949">S-adenosyl-L-methionine</keyword>
<gene>
    <name evidence="12" type="ORF">RM574_16725</name>
</gene>
<reference evidence="13" key="1">
    <citation type="submission" date="2023-07" db="EMBL/GenBank/DDBJ databases">
        <title>30 novel species of actinomycetes from the DSMZ collection.</title>
        <authorList>
            <person name="Nouioui I."/>
        </authorList>
    </citation>
    <scope>NUCLEOTIDE SEQUENCE [LARGE SCALE GENOMIC DNA]</scope>
    <source>
        <strain evidence="13">DSM 41982</strain>
    </source>
</reference>
<dbReference type="EC" id="2.1.1.77" evidence="3"/>
<evidence type="ECO:0000256" key="5">
    <source>
        <dbReference type="ARBA" id="ARBA00022490"/>
    </source>
</evidence>
<evidence type="ECO:0000256" key="3">
    <source>
        <dbReference type="ARBA" id="ARBA00011890"/>
    </source>
</evidence>
<evidence type="ECO:0000256" key="10">
    <source>
        <dbReference type="ARBA" id="ARBA00031323"/>
    </source>
</evidence>
<evidence type="ECO:0000256" key="9">
    <source>
        <dbReference type="ARBA" id="ARBA00030757"/>
    </source>
</evidence>
<keyword evidence="6 12" id="KW-0489">Methyltransferase</keyword>
<dbReference type="RefSeq" id="WP_093852760.1">
    <property type="nucleotide sequence ID" value="NZ_JAVRER010000024.1"/>
</dbReference>
<proteinExistence type="inferred from homology"/>
<keyword evidence="7" id="KW-0808">Transferase</keyword>
<comment type="similarity">
    <text evidence="2">Belongs to the methyltransferase superfamily. L-isoaspartyl/D-aspartyl protein methyltransferase family.</text>
</comment>
<dbReference type="SUPFAM" id="SSF53335">
    <property type="entry name" value="S-adenosyl-L-methionine-dependent methyltransferases"/>
    <property type="match status" value="1"/>
</dbReference>
<accession>A0ABD5E6W9</accession>
<dbReference type="PANTHER" id="PTHR11579:SF0">
    <property type="entry name" value="PROTEIN-L-ISOASPARTATE(D-ASPARTATE) O-METHYLTRANSFERASE"/>
    <property type="match status" value="1"/>
</dbReference>
<evidence type="ECO:0000256" key="11">
    <source>
        <dbReference type="ARBA" id="ARBA00031350"/>
    </source>
</evidence>
<dbReference type="AlphaFoldDB" id="A0ABD5E6W9"/>
<evidence type="ECO:0000256" key="1">
    <source>
        <dbReference type="ARBA" id="ARBA00004496"/>
    </source>
</evidence>
<protein>
    <recommendedName>
        <fullName evidence="4">Protein-L-isoaspartate O-methyltransferase</fullName>
        <ecNumber evidence="3">2.1.1.77</ecNumber>
    </recommendedName>
    <alternativeName>
        <fullName evidence="11">L-isoaspartyl protein carboxyl methyltransferase</fullName>
    </alternativeName>
    <alternativeName>
        <fullName evidence="9">Protein L-isoaspartyl methyltransferase</fullName>
    </alternativeName>
    <alternativeName>
        <fullName evidence="10">Protein-beta-aspartate methyltransferase</fullName>
    </alternativeName>
</protein>
<evidence type="ECO:0000256" key="8">
    <source>
        <dbReference type="ARBA" id="ARBA00022691"/>
    </source>
</evidence>
<comment type="subcellular location">
    <subcellularLocation>
        <location evidence="1">Cytoplasm</location>
    </subcellularLocation>
</comment>
<name>A0ABD5E6W9_9ACTN</name>
<evidence type="ECO:0000256" key="4">
    <source>
        <dbReference type="ARBA" id="ARBA00013346"/>
    </source>
</evidence>
<evidence type="ECO:0000256" key="6">
    <source>
        <dbReference type="ARBA" id="ARBA00022603"/>
    </source>
</evidence>
<dbReference type="EMBL" id="JAVRER010000024">
    <property type="protein sequence ID" value="MDT0417134.1"/>
    <property type="molecule type" value="Genomic_DNA"/>
</dbReference>
<evidence type="ECO:0000256" key="2">
    <source>
        <dbReference type="ARBA" id="ARBA00005369"/>
    </source>
</evidence>
<dbReference type="Proteomes" id="UP001183607">
    <property type="component" value="Unassembled WGS sequence"/>
</dbReference>
<sequence>MTPQPAQPARAPRTEEEWQDLATRSREGLLRRLSRECDLLDEDSPWYAAFASVPRHYFVPYYYVRAPTGGFERLWGEDPDRERRARWLTGAYADVPLATRLRDGELVSSSSQPSLMARMLTGLDVRPGDRVLEVGAGTGWNAGLLCHRLGEDLVTTVDLDTEITESARAHLARAGFRPEVGTGDGMRGWPARAPYDRVLVTAAVNTVPRALLRQCAPGALVVAPLATGLLALRVRDAEHAEGRFLATPAYFVPVRGAERTPEPAPYLGGLPSWAARDEDFHFLLALTSGTLDPHEALALWRREQLPARERFGVTLRGEYLWAWLDDPDGPYAWALP</sequence>
<keyword evidence="5" id="KW-0963">Cytoplasm</keyword>
<organism evidence="12 13">
    <name type="scientific">Streptomyces evansiae</name>
    <dbReference type="NCBI Taxonomy" id="3075535"/>
    <lineage>
        <taxon>Bacteria</taxon>
        <taxon>Bacillati</taxon>
        <taxon>Actinomycetota</taxon>
        <taxon>Actinomycetes</taxon>
        <taxon>Kitasatosporales</taxon>
        <taxon>Streptomycetaceae</taxon>
        <taxon>Streptomyces</taxon>
    </lineage>
</organism>
<dbReference type="Gene3D" id="3.40.50.150">
    <property type="entry name" value="Vaccinia Virus protein VP39"/>
    <property type="match status" value="1"/>
</dbReference>
<dbReference type="PANTHER" id="PTHR11579">
    <property type="entry name" value="PROTEIN-L-ISOASPARTATE O-METHYLTRANSFERASE"/>
    <property type="match status" value="1"/>
</dbReference>
<dbReference type="GO" id="GO:0004719">
    <property type="term" value="F:protein-L-isoaspartate (D-aspartate) O-methyltransferase activity"/>
    <property type="evidence" value="ECO:0007669"/>
    <property type="project" value="UniProtKB-EC"/>
</dbReference>
<evidence type="ECO:0000256" key="7">
    <source>
        <dbReference type="ARBA" id="ARBA00022679"/>
    </source>
</evidence>
<dbReference type="Pfam" id="PF01135">
    <property type="entry name" value="PCMT"/>
    <property type="match status" value="1"/>
</dbReference>
<dbReference type="InterPro" id="IPR029063">
    <property type="entry name" value="SAM-dependent_MTases_sf"/>
</dbReference>
<evidence type="ECO:0000313" key="13">
    <source>
        <dbReference type="Proteomes" id="UP001183607"/>
    </source>
</evidence>
<dbReference type="GO" id="GO:0005737">
    <property type="term" value="C:cytoplasm"/>
    <property type="evidence" value="ECO:0007669"/>
    <property type="project" value="UniProtKB-SubCell"/>
</dbReference>